<organism evidence="1 2">
    <name type="scientific">Pleurodeles waltl</name>
    <name type="common">Iberian ribbed newt</name>
    <dbReference type="NCBI Taxonomy" id="8319"/>
    <lineage>
        <taxon>Eukaryota</taxon>
        <taxon>Metazoa</taxon>
        <taxon>Chordata</taxon>
        <taxon>Craniata</taxon>
        <taxon>Vertebrata</taxon>
        <taxon>Euteleostomi</taxon>
        <taxon>Amphibia</taxon>
        <taxon>Batrachia</taxon>
        <taxon>Caudata</taxon>
        <taxon>Salamandroidea</taxon>
        <taxon>Salamandridae</taxon>
        <taxon>Pleurodelinae</taxon>
        <taxon>Pleurodeles</taxon>
    </lineage>
</organism>
<gene>
    <name evidence="1" type="ORF">NDU88_000111</name>
</gene>
<reference evidence="1" key="1">
    <citation type="journal article" date="2022" name="bioRxiv">
        <title>Sequencing and chromosome-scale assembly of the giantPleurodeles waltlgenome.</title>
        <authorList>
            <person name="Brown T."/>
            <person name="Elewa A."/>
            <person name="Iarovenko S."/>
            <person name="Subramanian E."/>
            <person name="Araus A.J."/>
            <person name="Petzold A."/>
            <person name="Susuki M."/>
            <person name="Suzuki K.-i.T."/>
            <person name="Hayashi T."/>
            <person name="Toyoda A."/>
            <person name="Oliveira C."/>
            <person name="Osipova E."/>
            <person name="Leigh N.D."/>
            <person name="Simon A."/>
            <person name="Yun M.H."/>
        </authorList>
    </citation>
    <scope>NUCLEOTIDE SEQUENCE</scope>
    <source>
        <strain evidence="1">20211129_DDA</strain>
        <tissue evidence="1">Liver</tissue>
    </source>
</reference>
<proteinExistence type="predicted"/>
<name>A0AAV7NZW2_PLEWA</name>
<sequence length="353" mass="36211">MRCGAGGAILGALWGGPRVLWGWCVAALVHCAGDTQCSLGLLGQHLCTVGRHCVAGWVALGALWGWWGGGTRALWGWWGGTCALGAGGVALVRCGAGGVALVHCGAALCGWLGGTRCTVGVRWRHSCTVGLVGWHSCAVGRHCVAGWVALGALWEWGGGTCALWDWWGGTRALWGWWGGTRALWGGIVWLVGWHSAHCGGGVALVHCGAGGVILGARWGDTRCAVGVVGWPSCAVGLVGRHLCAVGLVGWHSVHCGGGVALVRSGAGGVALVRCGAGRVALGALLAFLPVDSLSGFWKFLLSQVSKQLGSWAQESFFSPDRNASYEADSWRSPCASSSGCARGLSHVQGAVVC</sequence>
<evidence type="ECO:0000313" key="1">
    <source>
        <dbReference type="EMBL" id="KAJ1121590.1"/>
    </source>
</evidence>
<protein>
    <submittedName>
        <fullName evidence="1">Uncharacterized protein</fullName>
    </submittedName>
</protein>
<dbReference type="AlphaFoldDB" id="A0AAV7NZW2"/>
<dbReference type="EMBL" id="JANPWB010000011">
    <property type="protein sequence ID" value="KAJ1121590.1"/>
    <property type="molecule type" value="Genomic_DNA"/>
</dbReference>
<comment type="caution">
    <text evidence="1">The sequence shown here is derived from an EMBL/GenBank/DDBJ whole genome shotgun (WGS) entry which is preliminary data.</text>
</comment>
<dbReference type="Proteomes" id="UP001066276">
    <property type="component" value="Chromosome 7"/>
</dbReference>
<evidence type="ECO:0000313" key="2">
    <source>
        <dbReference type="Proteomes" id="UP001066276"/>
    </source>
</evidence>
<accession>A0AAV7NZW2</accession>
<keyword evidence="2" id="KW-1185">Reference proteome</keyword>